<dbReference type="GO" id="GO:0044550">
    <property type="term" value="P:secondary metabolite biosynthetic process"/>
    <property type="evidence" value="ECO:0007669"/>
    <property type="project" value="TreeGrafter"/>
</dbReference>
<evidence type="ECO:0000256" key="2">
    <source>
        <dbReference type="ARBA" id="ARBA00023315"/>
    </source>
</evidence>
<dbReference type="PANTHER" id="PTHR34069">
    <property type="entry name" value="3-OXOACYL-[ACYL-CARRIER-PROTEIN] SYNTHASE 3"/>
    <property type="match status" value="1"/>
</dbReference>
<keyword evidence="2 6" id="KW-0012">Acyltransferase</keyword>
<dbReference type="STRING" id="203275.BFO_1070"/>
<dbReference type="InterPro" id="IPR016039">
    <property type="entry name" value="Thiolase-like"/>
</dbReference>
<keyword evidence="3" id="KW-0472">Membrane</keyword>
<dbReference type="EMBL" id="CP003191">
    <property type="protein sequence ID" value="AEW19766.1"/>
    <property type="molecule type" value="Genomic_DNA"/>
</dbReference>
<evidence type="ECO:0000256" key="3">
    <source>
        <dbReference type="SAM" id="Phobius"/>
    </source>
</evidence>
<keyword evidence="7" id="KW-1185">Reference proteome</keyword>
<evidence type="ECO:0000256" key="1">
    <source>
        <dbReference type="ARBA" id="ARBA00022679"/>
    </source>
</evidence>
<evidence type="ECO:0000259" key="4">
    <source>
        <dbReference type="Pfam" id="PF08541"/>
    </source>
</evidence>
<gene>
    <name evidence="6" type="primary">fabHA_2</name>
    <name evidence="6" type="ordered locus">BFO_1070</name>
</gene>
<evidence type="ECO:0000259" key="5">
    <source>
        <dbReference type="Pfam" id="PF08545"/>
    </source>
</evidence>
<dbReference type="Proteomes" id="UP000005436">
    <property type="component" value="Chromosome"/>
</dbReference>
<evidence type="ECO:0000313" key="7">
    <source>
        <dbReference type="Proteomes" id="UP000005436"/>
    </source>
</evidence>
<sequence length="331" mass="36599">MEAYIKAISYYLPQKTVSNEQLAEEFPEWSVEKITSKIGVTQRHLAAEDETATDMAISAAKRLFDEHCIDKKTIDFVLLCTQSPDYFLPTSSCIIQNELGLPTSCGAVDYNLGCSGFIYGLSIAKGLIAIGVARNVLLITAETYNKHIHYKDKGNRAIFGDAASACLISTDGFAEIKDFSLGTDGRGAENLIVRTGAFRNKSPRNDLTFDSSGNPISGDYLYMNGGEIFNFTAEVVPVLIEDVLKINQLTRDDIDLYVFHQANKYMINYLRKLLELPKDKFYICLEETGNTVSSTIPIALYQAKKENKLLGNILLAGFGVGYSWGGVMLKI</sequence>
<dbReference type="PATRIC" id="fig|203275.8.peg.960"/>
<reference evidence="7" key="1">
    <citation type="submission" date="2011-12" db="EMBL/GenBank/DDBJ databases">
        <title>Complete sequence of Tannerella forsythia ATCC 43037.</title>
        <authorList>
            <person name="Dewhirst F."/>
            <person name="Tanner A."/>
            <person name="Izard J."/>
            <person name="Brinkac L."/>
            <person name="Durkin A.S."/>
            <person name="Hostetler J."/>
            <person name="Shetty J."/>
            <person name="Torralba M."/>
            <person name="Gill S."/>
            <person name="Nelson K."/>
        </authorList>
    </citation>
    <scope>NUCLEOTIDE SEQUENCE [LARGE SCALE GENOMIC DNA]</scope>
    <source>
        <strain evidence="7">ATCC 43037 / JCM 10827 / CCUG 33226 / KCTC 5666 / FDC 338</strain>
    </source>
</reference>
<dbReference type="RefSeq" id="WP_014224485.1">
    <property type="nucleotide sequence ID" value="NC_016610.1"/>
</dbReference>
<keyword evidence="3" id="KW-1133">Transmembrane helix</keyword>
<feature type="domain" description="Beta-ketoacyl-[acyl-carrier-protein] synthase III C-terminal" evidence="4">
    <location>
        <begin position="245"/>
        <end position="331"/>
    </location>
</feature>
<feature type="domain" description="Beta-ketoacyl-[acyl-carrier-protein] synthase III N-terminal" evidence="5">
    <location>
        <begin position="109"/>
        <end position="185"/>
    </location>
</feature>
<dbReference type="GO" id="GO:0033818">
    <property type="term" value="F:beta-ketoacyl-acyl-carrier-protein synthase III activity"/>
    <property type="evidence" value="ECO:0007669"/>
    <property type="project" value="UniProtKB-EC"/>
</dbReference>
<evidence type="ECO:0000313" key="6">
    <source>
        <dbReference type="EMBL" id="AEW19766.1"/>
    </source>
</evidence>
<name>G8UHQ3_TANFA</name>
<organism evidence="6 7">
    <name type="scientific">Tannerella forsythia (strain ATCC 43037 / JCM 10827 / CCUG 21028 A / KCTC 5666 / FDC 338)</name>
    <name type="common">Bacteroides forsythus</name>
    <dbReference type="NCBI Taxonomy" id="203275"/>
    <lineage>
        <taxon>Bacteria</taxon>
        <taxon>Pseudomonadati</taxon>
        <taxon>Bacteroidota</taxon>
        <taxon>Bacteroidia</taxon>
        <taxon>Bacteroidales</taxon>
        <taxon>Tannerellaceae</taxon>
        <taxon>Tannerella</taxon>
    </lineage>
</organism>
<dbReference type="SUPFAM" id="SSF53901">
    <property type="entry name" value="Thiolase-like"/>
    <property type="match status" value="1"/>
</dbReference>
<keyword evidence="3" id="KW-0812">Transmembrane</keyword>
<dbReference type="GO" id="GO:0006633">
    <property type="term" value="P:fatty acid biosynthetic process"/>
    <property type="evidence" value="ECO:0007669"/>
    <property type="project" value="InterPro"/>
</dbReference>
<keyword evidence="1 6" id="KW-0808">Transferase</keyword>
<dbReference type="PANTHER" id="PTHR34069:SF2">
    <property type="entry name" value="BETA-KETOACYL-[ACYL-CARRIER-PROTEIN] SYNTHASE III"/>
    <property type="match status" value="1"/>
</dbReference>
<protein>
    <submittedName>
        <fullName evidence="6">Beta-ketoacyl-acyl-carrier-protein synthase III</fullName>
        <ecNumber evidence="6">2.3.1.180</ecNumber>
    </submittedName>
</protein>
<dbReference type="NCBIfam" id="NF006829">
    <property type="entry name" value="PRK09352.1"/>
    <property type="match status" value="1"/>
</dbReference>
<dbReference type="InterPro" id="IPR013751">
    <property type="entry name" value="ACP_syn_III_N"/>
</dbReference>
<dbReference type="KEGG" id="tfo:BFO_1070"/>
<dbReference type="CDD" id="cd00830">
    <property type="entry name" value="KAS_III"/>
    <property type="match status" value="1"/>
</dbReference>
<dbReference type="GeneID" id="34758326"/>
<dbReference type="eggNOG" id="COG0332">
    <property type="taxonomic scope" value="Bacteria"/>
</dbReference>
<dbReference type="AlphaFoldDB" id="G8UHQ3"/>
<dbReference type="Pfam" id="PF08545">
    <property type="entry name" value="ACP_syn_III"/>
    <property type="match status" value="1"/>
</dbReference>
<dbReference type="GO" id="GO:0004315">
    <property type="term" value="F:3-oxoacyl-[acyl-carrier-protein] synthase activity"/>
    <property type="evidence" value="ECO:0007669"/>
    <property type="project" value="InterPro"/>
</dbReference>
<dbReference type="Pfam" id="PF08541">
    <property type="entry name" value="ACP_syn_III_C"/>
    <property type="match status" value="1"/>
</dbReference>
<dbReference type="HOGENOM" id="CLU_039592_1_0_10"/>
<accession>G8UHQ3</accession>
<dbReference type="EC" id="2.3.1.180" evidence="6"/>
<feature type="transmembrane region" description="Helical" evidence="3">
    <location>
        <begin position="309"/>
        <end position="329"/>
    </location>
</feature>
<proteinExistence type="predicted"/>
<dbReference type="InterPro" id="IPR013747">
    <property type="entry name" value="ACP_syn_III_C"/>
</dbReference>
<dbReference type="Gene3D" id="3.40.47.10">
    <property type="match status" value="1"/>
</dbReference>